<gene>
    <name evidence="1" type="ORF">HD596_012145</name>
</gene>
<evidence type="ECO:0000313" key="2">
    <source>
        <dbReference type="Proteomes" id="UP000579153"/>
    </source>
</evidence>
<sequence>MPGSIVEFMDVIGPQLLVGDVRTFFRGLR</sequence>
<protein>
    <submittedName>
        <fullName evidence="1">Uncharacterized protein</fullName>
    </submittedName>
</protein>
<accession>A0A7W9GK85</accession>
<keyword evidence="2" id="KW-1185">Reference proteome</keyword>
<proteinExistence type="predicted"/>
<evidence type="ECO:0000313" key="1">
    <source>
        <dbReference type="EMBL" id="MBB5785389.1"/>
    </source>
</evidence>
<dbReference type="Proteomes" id="UP000579153">
    <property type="component" value="Unassembled WGS sequence"/>
</dbReference>
<dbReference type="AlphaFoldDB" id="A0A7W9GK85"/>
<dbReference type="EMBL" id="JACHMB010000001">
    <property type="protein sequence ID" value="MBB5785389.1"/>
    <property type="molecule type" value="Genomic_DNA"/>
</dbReference>
<organism evidence="1 2">
    <name type="scientific">Nonomuraea jabiensis</name>
    <dbReference type="NCBI Taxonomy" id="882448"/>
    <lineage>
        <taxon>Bacteria</taxon>
        <taxon>Bacillati</taxon>
        <taxon>Actinomycetota</taxon>
        <taxon>Actinomycetes</taxon>
        <taxon>Streptosporangiales</taxon>
        <taxon>Streptosporangiaceae</taxon>
        <taxon>Nonomuraea</taxon>
    </lineage>
</organism>
<comment type="caution">
    <text evidence="1">The sequence shown here is derived from an EMBL/GenBank/DDBJ whole genome shotgun (WGS) entry which is preliminary data.</text>
</comment>
<reference evidence="1 2" key="1">
    <citation type="submission" date="2020-08" db="EMBL/GenBank/DDBJ databases">
        <title>Sequencing the genomes of 1000 actinobacteria strains.</title>
        <authorList>
            <person name="Klenk H.-P."/>
        </authorList>
    </citation>
    <scope>NUCLEOTIDE SEQUENCE [LARGE SCALE GENOMIC DNA]</scope>
    <source>
        <strain evidence="1 2">DSM 45507</strain>
    </source>
</reference>
<name>A0A7W9GK85_9ACTN</name>